<comment type="caution">
    <text evidence="10">The sequence shown here is derived from an EMBL/GenBank/DDBJ whole genome shotgun (WGS) entry which is preliminary data.</text>
</comment>
<accession>A0A9D1F9D3</accession>
<evidence type="ECO:0000256" key="1">
    <source>
        <dbReference type="ARBA" id="ARBA00004141"/>
    </source>
</evidence>
<evidence type="ECO:0000256" key="4">
    <source>
        <dbReference type="ARBA" id="ARBA00022692"/>
    </source>
</evidence>
<dbReference type="GO" id="GO:0006508">
    <property type="term" value="P:proteolysis"/>
    <property type="evidence" value="ECO:0007669"/>
    <property type="project" value="UniProtKB-KW"/>
</dbReference>
<keyword evidence="7 8" id="KW-0472">Membrane</keyword>
<keyword evidence="3 10" id="KW-0645">Protease</keyword>
<name>A0A9D1F9D3_9FIRM</name>
<evidence type="ECO:0000256" key="2">
    <source>
        <dbReference type="ARBA" id="ARBA00009045"/>
    </source>
</evidence>
<feature type="transmembrane region" description="Helical" evidence="8">
    <location>
        <begin position="113"/>
        <end position="132"/>
    </location>
</feature>
<keyword evidence="6 8" id="KW-1133">Transmembrane helix</keyword>
<proteinExistence type="inferred from homology"/>
<sequence length="192" mass="20460">MKKLDYNSPVVLSLFFLSAAALLLGTITNGWTTQALFSVYRSSPVNPLTYVRLVGHVLGHADLEHFLGNMLLLLVIGPPLEEKYGSGPLALGILVTAVLSGVLHILLFPGTALLGASGIVFMMIMLASLSGMKSGKIPLTLILVALLYLGQEAYSIIFVRDNVANLMHIVGGACGTVFGYGVTPKQRLTKTF</sequence>
<dbReference type="SUPFAM" id="SSF144091">
    <property type="entry name" value="Rhomboid-like"/>
    <property type="match status" value="1"/>
</dbReference>
<comment type="subcellular location">
    <subcellularLocation>
        <location evidence="1">Membrane</location>
        <topology evidence="1">Multi-pass membrane protein</topology>
    </subcellularLocation>
</comment>
<evidence type="ECO:0000259" key="9">
    <source>
        <dbReference type="Pfam" id="PF01694"/>
    </source>
</evidence>
<dbReference type="AlphaFoldDB" id="A0A9D1F9D3"/>
<reference evidence="10" key="2">
    <citation type="journal article" date="2021" name="PeerJ">
        <title>Extensive microbial diversity within the chicken gut microbiome revealed by metagenomics and culture.</title>
        <authorList>
            <person name="Gilroy R."/>
            <person name="Ravi A."/>
            <person name="Getino M."/>
            <person name="Pursley I."/>
            <person name="Horton D.L."/>
            <person name="Alikhan N.F."/>
            <person name="Baker D."/>
            <person name="Gharbi K."/>
            <person name="Hall N."/>
            <person name="Watson M."/>
            <person name="Adriaenssens E.M."/>
            <person name="Foster-Nyarko E."/>
            <person name="Jarju S."/>
            <person name="Secka A."/>
            <person name="Antonio M."/>
            <person name="Oren A."/>
            <person name="Chaudhuri R.R."/>
            <person name="La Ragione R."/>
            <person name="Hildebrand F."/>
            <person name="Pallen M.J."/>
        </authorList>
    </citation>
    <scope>NUCLEOTIDE SEQUENCE</scope>
    <source>
        <strain evidence="10">ChiBcec16-1751</strain>
    </source>
</reference>
<evidence type="ECO:0000256" key="6">
    <source>
        <dbReference type="ARBA" id="ARBA00022989"/>
    </source>
</evidence>
<keyword evidence="5" id="KW-0378">Hydrolase</keyword>
<evidence type="ECO:0000256" key="3">
    <source>
        <dbReference type="ARBA" id="ARBA00022670"/>
    </source>
</evidence>
<dbReference type="Proteomes" id="UP000886741">
    <property type="component" value="Unassembled WGS sequence"/>
</dbReference>
<comment type="similarity">
    <text evidence="2">Belongs to the peptidase S54 family.</text>
</comment>
<dbReference type="GO" id="GO:0016020">
    <property type="term" value="C:membrane"/>
    <property type="evidence" value="ECO:0007669"/>
    <property type="project" value="UniProtKB-SubCell"/>
</dbReference>
<dbReference type="PANTHER" id="PTHR43066:SF1">
    <property type="entry name" value="RHOMBOID PROTEIN 2"/>
    <property type="match status" value="1"/>
</dbReference>
<feature type="transmembrane region" description="Helical" evidence="8">
    <location>
        <begin position="163"/>
        <end position="182"/>
    </location>
</feature>
<gene>
    <name evidence="10" type="ORF">IAA83_05290</name>
</gene>
<feature type="transmembrane region" description="Helical" evidence="8">
    <location>
        <begin position="139"/>
        <end position="157"/>
    </location>
</feature>
<evidence type="ECO:0000256" key="5">
    <source>
        <dbReference type="ARBA" id="ARBA00022801"/>
    </source>
</evidence>
<evidence type="ECO:0000256" key="7">
    <source>
        <dbReference type="ARBA" id="ARBA00023136"/>
    </source>
</evidence>
<evidence type="ECO:0000313" key="11">
    <source>
        <dbReference type="Proteomes" id="UP000886741"/>
    </source>
</evidence>
<dbReference type="InterPro" id="IPR022764">
    <property type="entry name" value="Peptidase_S54_rhomboid_dom"/>
</dbReference>
<protein>
    <submittedName>
        <fullName evidence="10">Rhomboid family intramembrane serine protease</fullName>
    </submittedName>
</protein>
<dbReference type="InterPro" id="IPR035952">
    <property type="entry name" value="Rhomboid-like_sf"/>
</dbReference>
<dbReference type="Gene3D" id="1.20.1540.10">
    <property type="entry name" value="Rhomboid-like"/>
    <property type="match status" value="1"/>
</dbReference>
<organism evidence="10 11">
    <name type="scientific">Candidatus Avoscillospira avistercoris</name>
    <dbReference type="NCBI Taxonomy" id="2840707"/>
    <lineage>
        <taxon>Bacteria</taxon>
        <taxon>Bacillati</taxon>
        <taxon>Bacillota</taxon>
        <taxon>Clostridia</taxon>
        <taxon>Eubacteriales</taxon>
        <taxon>Oscillospiraceae</taxon>
        <taxon>Oscillospiraceae incertae sedis</taxon>
        <taxon>Candidatus Avoscillospira</taxon>
    </lineage>
</organism>
<dbReference type="Pfam" id="PF01694">
    <property type="entry name" value="Rhomboid"/>
    <property type="match status" value="1"/>
</dbReference>
<evidence type="ECO:0000256" key="8">
    <source>
        <dbReference type="SAM" id="Phobius"/>
    </source>
</evidence>
<dbReference type="EMBL" id="DVJJ01000079">
    <property type="protein sequence ID" value="HIS64769.1"/>
    <property type="molecule type" value="Genomic_DNA"/>
</dbReference>
<dbReference type="PANTHER" id="PTHR43066">
    <property type="entry name" value="RHOMBOID-RELATED PROTEIN"/>
    <property type="match status" value="1"/>
</dbReference>
<dbReference type="GO" id="GO:0004252">
    <property type="term" value="F:serine-type endopeptidase activity"/>
    <property type="evidence" value="ECO:0007669"/>
    <property type="project" value="InterPro"/>
</dbReference>
<reference evidence="10" key="1">
    <citation type="submission" date="2020-10" db="EMBL/GenBank/DDBJ databases">
        <authorList>
            <person name="Gilroy R."/>
        </authorList>
    </citation>
    <scope>NUCLEOTIDE SEQUENCE</scope>
    <source>
        <strain evidence="10">ChiBcec16-1751</strain>
    </source>
</reference>
<evidence type="ECO:0000313" key="10">
    <source>
        <dbReference type="EMBL" id="HIS64769.1"/>
    </source>
</evidence>
<keyword evidence="4 8" id="KW-0812">Transmembrane</keyword>
<feature type="domain" description="Peptidase S54 rhomboid" evidence="9">
    <location>
        <begin position="50"/>
        <end position="182"/>
    </location>
</feature>